<gene>
    <name evidence="1" type="ORF">DERP_008246</name>
</gene>
<keyword evidence="2" id="KW-1185">Reference proteome</keyword>
<reference evidence="1 2" key="1">
    <citation type="journal article" date="2018" name="J. Allergy Clin. Immunol.">
        <title>High-quality assembly of Dermatophagoides pteronyssinus genome and transcriptome reveals a wide range of novel allergens.</title>
        <authorList>
            <person name="Liu X.Y."/>
            <person name="Yang K.Y."/>
            <person name="Wang M.Q."/>
            <person name="Kwok J.S."/>
            <person name="Zeng X."/>
            <person name="Yang Z."/>
            <person name="Xiao X.J."/>
            <person name="Lau C.P."/>
            <person name="Li Y."/>
            <person name="Huang Z.M."/>
            <person name="Ba J.G."/>
            <person name="Yim A.K."/>
            <person name="Ouyang C.Y."/>
            <person name="Ngai S.M."/>
            <person name="Chan T.F."/>
            <person name="Leung E.L."/>
            <person name="Liu L."/>
            <person name="Liu Z.G."/>
            <person name="Tsui S.K."/>
        </authorList>
    </citation>
    <scope>NUCLEOTIDE SEQUENCE [LARGE SCALE GENOMIC DNA]</scope>
    <source>
        <strain evidence="1">Derp</strain>
    </source>
</reference>
<sequence>MLKSQNCLVTRLNIIAMCIYLNRYKYQQQQQQKNNVKSIHSTNMKVGKFFFCKQVLLTPLLLLYDT</sequence>
<reference evidence="1 2" key="2">
    <citation type="journal article" date="2022" name="Mol. Biol. Evol.">
        <title>Comparative Genomics Reveals Insights into the Divergent Evolution of Astigmatic Mites and Household Pest Adaptations.</title>
        <authorList>
            <person name="Xiong Q."/>
            <person name="Wan A.T."/>
            <person name="Liu X."/>
            <person name="Fung C.S."/>
            <person name="Xiao X."/>
            <person name="Malainual N."/>
            <person name="Hou J."/>
            <person name="Wang L."/>
            <person name="Wang M."/>
            <person name="Yang K.Y."/>
            <person name="Cui Y."/>
            <person name="Leung E.L."/>
            <person name="Nong W."/>
            <person name="Shin S.K."/>
            <person name="Au S.W."/>
            <person name="Jeong K.Y."/>
            <person name="Chew F.T."/>
            <person name="Hui J.H."/>
            <person name="Leung T.F."/>
            <person name="Tungtrongchitr A."/>
            <person name="Zhong N."/>
            <person name="Liu Z."/>
            <person name="Tsui S.K."/>
        </authorList>
    </citation>
    <scope>NUCLEOTIDE SEQUENCE [LARGE SCALE GENOMIC DNA]</scope>
    <source>
        <strain evidence="1">Derp</strain>
    </source>
</reference>
<accession>A0ABQ8J636</accession>
<dbReference type="Proteomes" id="UP000887458">
    <property type="component" value="Unassembled WGS sequence"/>
</dbReference>
<proteinExistence type="predicted"/>
<dbReference type="EMBL" id="NJHN03000067">
    <property type="protein sequence ID" value="KAH9417992.1"/>
    <property type="molecule type" value="Genomic_DNA"/>
</dbReference>
<organism evidence="1 2">
    <name type="scientific">Dermatophagoides pteronyssinus</name>
    <name type="common">European house dust mite</name>
    <dbReference type="NCBI Taxonomy" id="6956"/>
    <lineage>
        <taxon>Eukaryota</taxon>
        <taxon>Metazoa</taxon>
        <taxon>Ecdysozoa</taxon>
        <taxon>Arthropoda</taxon>
        <taxon>Chelicerata</taxon>
        <taxon>Arachnida</taxon>
        <taxon>Acari</taxon>
        <taxon>Acariformes</taxon>
        <taxon>Sarcoptiformes</taxon>
        <taxon>Astigmata</taxon>
        <taxon>Psoroptidia</taxon>
        <taxon>Analgoidea</taxon>
        <taxon>Pyroglyphidae</taxon>
        <taxon>Dermatophagoidinae</taxon>
        <taxon>Dermatophagoides</taxon>
    </lineage>
</organism>
<name>A0ABQ8J636_DERPT</name>
<comment type="caution">
    <text evidence="1">The sequence shown here is derived from an EMBL/GenBank/DDBJ whole genome shotgun (WGS) entry which is preliminary data.</text>
</comment>
<protein>
    <submittedName>
        <fullName evidence="1">Uncharacterized protein</fullName>
    </submittedName>
</protein>
<evidence type="ECO:0000313" key="1">
    <source>
        <dbReference type="EMBL" id="KAH9417992.1"/>
    </source>
</evidence>
<evidence type="ECO:0000313" key="2">
    <source>
        <dbReference type="Proteomes" id="UP000887458"/>
    </source>
</evidence>